<organism evidence="2 3">
    <name type="scientific">Gordonia humi</name>
    <dbReference type="NCBI Taxonomy" id="686429"/>
    <lineage>
        <taxon>Bacteria</taxon>
        <taxon>Bacillati</taxon>
        <taxon>Actinomycetota</taxon>
        <taxon>Actinomycetes</taxon>
        <taxon>Mycobacteriales</taxon>
        <taxon>Gordoniaceae</taxon>
        <taxon>Gordonia</taxon>
    </lineage>
</organism>
<dbReference type="InterPro" id="IPR003779">
    <property type="entry name" value="CMD-like"/>
</dbReference>
<dbReference type="NCBIfam" id="TIGR00778">
    <property type="entry name" value="ahpD_dom"/>
    <property type="match status" value="1"/>
</dbReference>
<evidence type="ECO:0000313" key="3">
    <source>
        <dbReference type="Proteomes" id="UP000551501"/>
    </source>
</evidence>
<gene>
    <name evidence="2" type="ORF">BKA16_002959</name>
</gene>
<dbReference type="PANTHER" id="PTHR35446">
    <property type="entry name" value="SI:CH211-175M2.5"/>
    <property type="match status" value="1"/>
</dbReference>
<dbReference type="AlphaFoldDB" id="A0A840FA67"/>
<dbReference type="InterPro" id="IPR029032">
    <property type="entry name" value="AhpD-like"/>
</dbReference>
<protein>
    <submittedName>
        <fullName evidence="2">AhpD family alkylhydroperoxidase</fullName>
    </submittedName>
</protein>
<accession>A0A840FA67</accession>
<dbReference type="PANTHER" id="PTHR35446:SF2">
    <property type="entry name" value="CARBOXYMUCONOLACTONE DECARBOXYLASE-LIKE DOMAIN-CONTAINING PROTEIN"/>
    <property type="match status" value="1"/>
</dbReference>
<dbReference type="SUPFAM" id="SSF69118">
    <property type="entry name" value="AhpD-like"/>
    <property type="match status" value="1"/>
</dbReference>
<comment type="caution">
    <text evidence="2">The sequence shown here is derived from an EMBL/GenBank/DDBJ whole genome shotgun (WGS) entry which is preliminary data.</text>
</comment>
<feature type="domain" description="Carboxymuconolactone decarboxylase-like" evidence="1">
    <location>
        <begin position="13"/>
        <end position="99"/>
    </location>
</feature>
<sequence length="153" mass="16633">MPTPRVKLDKQNPDVYARLVAVSTAVKAAADTAGLPRIVIELVNVRCSQINGCAFCLSLHHADAIGAGATEQQIVVLPAWREARNLYDDQICAALELAEAVTELPGHHDMDCAYERAADILDAAQIGAVEWAALTINAFNRLSIMSEYHVRPR</sequence>
<evidence type="ECO:0000313" key="2">
    <source>
        <dbReference type="EMBL" id="MBB4136407.1"/>
    </source>
</evidence>
<keyword evidence="2" id="KW-0560">Oxidoreductase</keyword>
<dbReference type="EMBL" id="JACIFP010000001">
    <property type="protein sequence ID" value="MBB4136407.1"/>
    <property type="molecule type" value="Genomic_DNA"/>
</dbReference>
<proteinExistence type="predicted"/>
<reference evidence="2 3" key="1">
    <citation type="submission" date="2020-08" db="EMBL/GenBank/DDBJ databases">
        <title>Sequencing the genomes of 1000 actinobacteria strains.</title>
        <authorList>
            <person name="Klenk H.-P."/>
        </authorList>
    </citation>
    <scope>NUCLEOTIDE SEQUENCE [LARGE SCALE GENOMIC DNA]</scope>
    <source>
        <strain evidence="2 3">DSM 45298</strain>
    </source>
</reference>
<dbReference type="RefSeq" id="WP_183371388.1">
    <property type="nucleotide sequence ID" value="NZ_BAABHL010000120.1"/>
</dbReference>
<dbReference type="InterPro" id="IPR004675">
    <property type="entry name" value="AhpD_core"/>
</dbReference>
<keyword evidence="3" id="KW-1185">Reference proteome</keyword>
<evidence type="ECO:0000259" key="1">
    <source>
        <dbReference type="Pfam" id="PF02627"/>
    </source>
</evidence>
<dbReference type="Pfam" id="PF02627">
    <property type="entry name" value="CMD"/>
    <property type="match status" value="1"/>
</dbReference>
<dbReference type="Gene3D" id="1.20.1290.10">
    <property type="entry name" value="AhpD-like"/>
    <property type="match status" value="1"/>
</dbReference>
<keyword evidence="2" id="KW-0575">Peroxidase</keyword>
<dbReference type="GO" id="GO:0051920">
    <property type="term" value="F:peroxiredoxin activity"/>
    <property type="evidence" value="ECO:0007669"/>
    <property type="project" value="InterPro"/>
</dbReference>
<dbReference type="Proteomes" id="UP000551501">
    <property type="component" value="Unassembled WGS sequence"/>
</dbReference>
<name>A0A840FA67_9ACTN</name>